<dbReference type="Pfam" id="PF04403">
    <property type="entry name" value="PqiA"/>
    <property type="match status" value="1"/>
</dbReference>
<feature type="transmembrane region" description="Helical" evidence="2">
    <location>
        <begin position="249"/>
        <end position="270"/>
    </location>
</feature>
<evidence type="ECO:0000256" key="1">
    <source>
        <dbReference type="SAM" id="Coils"/>
    </source>
</evidence>
<keyword evidence="2" id="KW-0472">Membrane</keyword>
<keyword evidence="4" id="KW-1185">Reference proteome</keyword>
<keyword evidence="1" id="KW-0175">Coiled coil</keyword>
<dbReference type="Proteomes" id="UP000219281">
    <property type="component" value="Unassembled WGS sequence"/>
</dbReference>
<dbReference type="InterPro" id="IPR007498">
    <property type="entry name" value="PqiA-like"/>
</dbReference>
<feature type="coiled-coil region" evidence="1">
    <location>
        <begin position="80"/>
        <end position="107"/>
    </location>
</feature>
<feature type="transmembrane region" description="Helical" evidence="2">
    <location>
        <begin position="318"/>
        <end position="338"/>
    </location>
</feature>
<dbReference type="AlphaFoldDB" id="A0A285ZRK2"/>
<feature type="transmembrane region" description="Helical" evidence="2">
    <location>
        <begin position="219"/>
        <end position="237"/>
    </location>
</feature>
<keyword evidence="2" id="KW-1133">Transmembrane helix</keyword>
<dbReference type="RefSeq" id="WP_240774997.1">
    <property type="nucleotide sequence ID" value="NZ_OCMT01000001.1"/>
</dbReference>
<feature type="transmembrane region" description="Helical" evidence="2">
    <location>
        <begin position="370"/>
        <end position="390"/>
    </location>
</feature>
<protein>
    <submittedName>
        <fullName evidence="3">Paraquat-inducible protein A</fullName>
    </submittedName>
</protein>
<proteinExistence type="predicted"/>
<accession>A0A285ZRK2</accession>
<organism evidence="3 4">
    <name type="scientific">Pedobacter xixiisoli</name>
    <dbReference type="NCBI Taxonomy" id="1476464"/>
    <lineage>
        <taxon>Bacteria</taxon>
        <taxon>Pseudomonadati</taxon>
        <taxon>Bacteroidota</taxon>
        <taxon>Sphingobacteriia</taxon>
        <taxon>Sphingobacteriales</taxon>
        <taxon>Sphingobacteriaceae</taxon>
        <taxon>Pedobacter</taxon>
    </lineage>
</organism>
<evidence type="ECO:0000313" key="3">
    <source>
        <dbReference type="EMBL" id="SOD12268.1"/>
    </source>
</evidence>
<keyword evidence="2" id="KW-0812">Transmembrane</keyword>
<evidence type="ECO:0000256" key="2">
    <source>
        <dbReference type="SAM" id="Phobius"/>
    </source>
</evidence>
<evidence type="ECO:0000313" key="4">
    <source>
        <dbReference type="Proteomes" id="UP000219281"/>
    </source>
</evidence>
<gene>
    <name evidence="3" type="ORF">SAMN06297358_0579</name>
</gene>
<feature type="transmembrane region" description="Helical" evidence="2">
    <location>
        <begin position="410"/>
        <end position="431"/>
    </location>
</feature>
<name>A0A285ZRK2_9SPHI</name>
<reference evidence="4" key="1">
    <citation type="submission" date="2017-09" db="EMBL/GenBank/DDBJ databases">
        <authorList>
            <person name="Varghese N."/>
            <person name="Submissions S."/>
        </authorList>
    </citation>
    <scope>NUCLEOTIDE SEQUENCE [LARGE SCALE GENOMIC DNA]</scope>
    <source>
        <strain evidence="4">CGMCC 1.12803</strain>
    </source>
</reference>
<dbReference type="EMBL" id="OCMT01000001">
    <property type="protein sequence ID" value="SOD12268.1"/>
    <property type="molecule type" value="Genomic_DNA"/>
</dbReference>
<sequence length="441" mass="49567">METSAQLNKPKKPLISQILVILVMAALLSAESYFGYKLYTLSAQQEQLKEDYSTANNITFGVFSLDLWRDKLSGIVTNKIKSFKVTKEQKQELKEEVEKQLHGMIDQVVHQFNKPQKSLGDKLKKFAFKQLVEPKELHAQVPSFAQTIVNRINSPRAIKKLKGIANTEFNELAEQIYDSTATAQSKVSSYLFKKYKVNNISTFNKHLETELEEIRKTTYNYAYAMLGCALLAICLWLPLRKKQHLHTPLFIMSLLVALALLLVGATVSIIEVDARLSTLEIHLLGEKIAFSNQVLFFQSKSILGVAEVLLQQPKPDSITVGILIIVFVLILPILRMIARGIHLLCKPPIAENKVNRYLTFEAGKWDMADVMVVGILMTYIGLNGILQSQLGGLNMKTETLVTTTVNYTSLQPGYIIFVGYVALTIALSFILKKVDCPPQDK</sequence>